<keyword evidence="4" id="KW-0539">Nucleus</keyword>
<dbReference type="Pfam" id="PF00400">
    <property type="entry name" value="WD40"/>
    <property type="match status" value="5"/>
</dbReference>
<evidence type="ECO:0000256" key="1">
    <source>
        <dbReference type="ARBA" id="ARBA00004123"/>
    </source>
</evidence>
<evidence type="ECO:0000256" key="5">
    <source>
        <dbReference type="PROSITE-ProRule" id="PRU00221"/>
    </source>
</evidence>
<feature type="compositionally biased region" description="Acidic residues" evidence="6">
    <location>
        <begin position="48"/>
        <end position="64"/>
    </location>
</feature>
<dbReference type="AlphaFoldDB" id="A0A9W8GHN6"/>
<reference evidence="7" key="1">
    <citation type="submission" date="2022-07" db="EMBL/GenBank/DDBJ databases">
        <title>Phylogenomic reconstructions and comparative analyses of Kickxellomycotina fungi.</title>
        <authorList>
            <person name="Reynolds N.K."/>
            <person name="Stajich J.E."/>
            <person name="Barry K."/>
            <person name="Grigoriev I.V."/>
            <person name="Crous P."/>
            <person name="Smith M.E."/>
        </authorList>
    </citation>
    <scope>NUCLEOTIDE SEQUENCE</scope>
    <source>
        <strain evidence="7">CBS 109367</strain>
    </source>
</reference>
<dbReference type="EMBL" id="JANBTX010000143">
    <property type="protein sequence ID" value="KAJ2685610.1"/>
    <property type="molecule type" value="Genomic_DNA"/>
</dbReference>
<sequence>MAKDRFLAQGVTGTKRQRGGGKPTSSRKPTKDQAKRPGKPRKHHGGSDEEGGDDESDNEVGDVNDLEHRYGTDENDMSSEDEFLETAAEKRLRLAKSYISKVKASTEMDADEYDAAQIDRDLIAERLTSDARERSGKWSRRIADQFAYPVDESSMARVLKNGHLLPVTCVAISPNGQFVYSGSKDGSLIKWQRETGRKLKVFKGQKKKNPAPNHNLGHCDHILSIAISSDNKYVATGGRDRRIHIWSVDEDRHLIAFHQHKDAVTGVVFRRGINHLYSCSADRMVKMWNVDELAYMDTLFGHQDIILSIDALQREQAVTTGSRDKTLRLWKIADEAQLVFRGGSTTDQNRITKALSEGKQDAIEAAAEVRAIIEQNPSTALHAEEYRDLLRSLAAENTEFCEESVDVVAMIDEETYVTGGDSGALCLWSVQKKKPVFIHHVAHGVQPTTASTDTVSTPAVEADGDSSPAIRLPTRSRWITALAAVPFTDLFFSASSDGLVRLWRMRPGKVPGFDLVNTIPVAGFVNGLAVRELSPEGSLSVRKDIVLAVAVGVEPRLGRWAKEKARNVVRLFHLPANLSKSSSS</sequence>
<feature type="repeat" description="WD" evidence="5">
    <location>
        <begin position="472"/>
        <end position="506"/>
    </location>
</feature>
<dbReference type="GO" id="GO:0032040">
    <property type="term" value="C:small-subunit processome"/>
    <property type="evidence" value="ECO:0007669"/>
    <property type="project" value="TreeGrafter"/>
</dbReference>
<feature type="region of interest" description="Disordered" evidence="6">
    <location>
        <begin position="448"/>
        <end position="467"/>
    </location>
</feature>
<dbReference type="Gene3D" id="2.130.10.10">
    <property type="entry name" value="YVTN repeat-like/Quinoprotein amine dehydrogenase"/>
    <property type="match status" value="2"/>
</dbReference>
<evidence type="ECO:0000256" key="2">
    <source>
        <dbReference type="ARBA" id="ARBA00022574"/>
    </source>
</evidence>
<feature type="region of interest" description="Disordered" evidence="6">
    <location>
        <begin position="1"/>
        <end position="80"/>
    </location>
</feature>
<dbReference type="PROSITE" id="PS50294">
    <property type="entry name" value="WD_REPEATS_REGION"/>
    <property type="match status" value="4"/>
</dbReference>
<dbReference type="GO" id="GO:0034511">
    <property type="term" value="F:U3 snoRNA binding"/>
    <property type="evidence" value="ECO:0007669"/>
    <property type="project" value="InterPro"/>
</dbReference>
<feature type="repeat" description="WD" evidence="5">
    <location>
        <begin position="215"/>
        <end position="256"/>
    </location>
</feature>
<evidence type="ECO:0000256" key="4">
    <source>
        <dbReference type="ARBA" id="ARBA00023242"/>
    </source>
</evidence>
<accession>A0A9W8GHN6</accession>
<gene>
    <name evidence="7" type="primary">RRP9</name>
    <name evidence="7" type="ORF">IWW39_004159</name>
</gene>
<dbReference type="Proteomes" id="UP001151516">
    <property type="component" value="Unassembled WGS sequence"/>
</dbReference>
<comment type="caution">
    <text evidence="7">The sequence shown here is derived from an EMBL/GenBank/DDBJ whole genome shotgun (WGS) entry which is preliminary data.</text>
</comment>
<comment type="subcellular location">
    <subcellularLocation>
        <location evidence="1">Nucleus</location>
    </subcellularLocation>
</comment>
<name>A0A9W8GHN6_9FUNG</name>
<evidence type="ECO:0000256" key="3">
    <source>
        <dbReference type="ARBA" id="ARBA00022737"/>
    </source>
</evidence>
<evidence type="ECO:0000313" key="8">
    <source>
        <dbReference type="Proteomes" id="UP001151516"/>
    </source>
</evidence>
<dbReference type="InterPro" id="IPR019775">
    <property type="entry name" value="WD40_repeat_CS"/>
</dbReference>
<keyword evidence="2 5" id="KW-0853">WD repeat</keyword>
<dbReference type="PANTHER" id="PTHR19865:SF0">
    <property type="entry name" value="U3 SMALL NUCLEOLAR RNA-INTERACTING PROTEIN 2"/>
    <property type="match status" value="1"/>
</dbReference>
<organism evidence="7 8">
    <name type="scientific">Coemansia spiralis</name>
    <dbReference type="NCBI Taxonomy" id="417178"/>
    <lineage>
        <taxon>Eukaryota</taxon>
        <taxon>Fungi</taxon>
        <taxon>Fungi incertae sedis</taxon>
        <taxon>Zoopagomycota</taxon>
        <taxon>Kickxellomycotina</taxon>
        <taxon>Kickxellomycetes</taxon>
        <taxon>Kickxellales</taxon>
        <taxon>Kickxellaceae</taxon>
        <taxon>Coemansia</taxon>
    </lineage>
</organism>
<dbReference type="PROSITE" id="PS50082">
    <property type="entry name" value="WD_REPEATS_2"/>
    <property type="match status" value="5"/>
</dbReference>
<dbReference type="InterPro" id="IPR015943">
    <property type="entry name" value="WD40/YVTN_repeat-like_dom_sf"/>
</dbReference>
<dbReference type="InterPro" id="IPR001680">
    <property type="entry name" value="WD40_rpt"/>
</dbReference>
<dbReference type="SUPFAM" id="SSF50978">
    <property type="entry name" value="WD40 repeat-like"/>
    <property type="match status" value="1"/>
</dbReference>
<dbReference type="PANTHER" id="PTHR19865">
    <property type="entry name" value="U3 SMALL NUCLEOLAR RNA INTERACTING PROTEIN 2"/>
    <property type="match status" value="1"/>
</dbReference>
<proteinExistence type="predicted"/>
<feature type="repeat" description="WD" evidence="5">
    <location>
        <begin position="299"/>
        <end position="340"/>
    </location>
</feature>
<keyword evidence="8" id="KW-1185">Reference proteome</keyword>
<dbReference type="InterPro" id="IPR036322">
    <property type="entry name" value="WD40_repeat_dom_sf"/>
</dbReference>
<evidence type="ECO:0000313" key="7">
    <source>
        <dbReference type="EMBL" id="KAJ2685610.1"/>
    </source>
</evidence>
<dbReference type="PROSITE" id="PS00678">
    <property type="entry name" value="WD_REPEATS_1"/>
    <property type="match status" value="1"/>
</dbReference>
<feature type="compositionally biased region" description="Polar residues" evidence="6">
    <location>
        <begin position="448"/>
        <end position="457"/>
    </location>
</feature>
<feature type="repeat" description="WD" evidence="5">
    <location>
        <begin position="160"/>
        <end position="201"/>
    </location>
</feature>
<dbReference type="PRINTS" id="PR00320">
    <property type="entry name" value="GPROTEINBRPT"/>
</dbReference>
<protein>
    <submittedName>
        <fullName evidence="7">Pre-rRNA processing protein</fullName>
    </submittedName>
</protein>
<dbReference type="SMART" id="SM00320">
    <property type="entry name" value="WD40"/>
    <property type="match status" value="5"/>
</dbReference>
<dbReference type="OrthoDB" id="189968at2759"/>
<keyword evidence="3" id="KW-0677">Repeat</keyword>
<dbReference type="InterPro" id="IPR020472">
    <property type="entry name" value="WD40_PAC1"/>
</dbReference>
<feature type="repeat" description="WD" evidence="5">
    <location>
        <begin position="257"/>
        <end position="298"/>
    </location>
</feature>
<dbReference type="InterPro" id="IPR039241">
    <property type="entry name" value="Rrp9-like"/>
</dbReference>
<evidence type="ECO:0000256" key="6">
    <source>
        <dbReference type="SAM" id="MobiDB-lite"/>
    </source>
</evidence>